<name>A0A3N4PJP9_9BACT</name>
<dbReference type="AlphaFoldDB" id="A0A3N4PJP9"/>
<evidence type="ECO:0000313" key="2">
    <source>
        <dbReference type="Proteomes" id="UP000278351"/>
    </source>
</evidence>
<proteinExistence type="predicted"/>
<accession>A0A3N4PJP9</accession>
<organism evidence="1 2">
    <name type="scientific">Chitinophaga lutea</name>
    <dbReference type="NCBI Taxonomy" id="2488634"/>
    <lineage>
        <taxon>Bacteria</taxon>
        <taxon>Pseudomonadati</taxon>
        <taxon>Bacteroidota</taxon>
        <taxon>Chitinophagia</taxon>
        <taxon>Chitinophagales</taxon>
        <taxon>Chitinophagaceae</taxon>
        <taxon>Chitinophaga</taxon>
    </lineage>
</organism>
<keyword evidence="2" id="KW-1185">Reference proteome</keyword>
<comment type="caution">
    <text evidence="1">The sequence shown here is derived from an EMBL/GenBank/DDBJ whole genome shotgun (WGS) entry which is preliminary data.</text>
</comment>
<protein>
    <submittedName>
        <fullName evidence="1">Uncharacterized protein</fullName>
    </submittedName>
</protein>
<evidence type="ECO:0000313" key="1">
    <source>
        <dbReference type="EMBL" id="RPE08892.1"/>
    </source>
</evidence>
<dbReference type="Proteomes" id="UP000278351">
    <property type="component" value="Unassembled WGS sequence"/>
</dbReference>
<reference evidence="1 2" key="1">
    <citation type="submission" date="2018-11" db="EMBL/GenBank/DDBJ databases">
        <title>Chitinophaga lutea sp.nov., isolate from arsenic contaminated soil.</title>
        <authorList>
            <person name="Zong Y."/>
        </authorList>
    </citation>
    <scope>NUCLEOTIDE SEQUENCE [LARGE SCALE GENOMIC DNA]</scope>
    <source>
        <strain evidence="1 2">ZY74</strain>
    </source>
</reference>
<sequence length="139" mass="15773">MIKSDFMKILITEESLIMNIQQEFRVLYPHLKLEFFKNPHGTFQGCPPKERLAPDTPIDEIRNIHSAGWIDFGGTVTAGELEQQFSHLLGLSAQVFRKSGTVWLETTAMDNRTLAELERMAAEMPVAPEIPETDLNEQS</sequence>
<gene>
    <name evidence="1" type="ORF">EGT74_17895</name>
</gene>
<dbReference type="EMBL" id="RPDH01000002">
    <property type="protein sequence ID" value="RPE08892.1"/>
    <property type="molecule type" value="Genomic_DNA"/>
</dbReference>